<dbReference type="AlphaFoldDB" id="A0A8H6LXX9"/>
<protein>
    <submittedName>
        <fullName evidence="1">Uncharacterized protein</fullName>
    </submittedName>
</protein>
<accession>A0A8H6LXX9</accession>
<dbReference type="EMBL" id="JACGCI010000074">
    <property type="protein sequence ID" value="KAF6748158.1"/>
    <property type="molecule type" value="Genomic_DNA"/>
</dbReference>
<dbReference type="Proteomes" id="UP000521943">
    <property type="component" value="Unassembled WGS sequence"/>
</dbReference>
<proteinExistence type="predicted"/>
<evidence type="ECO:0000313" key="2">
    <source>
        <dbReference type="Proteomes" id="UP000521943"/>
    </source>
</evidence>
<name>A0A8H6LXX9_9AGAR</name>
<evidence type="ECO:0000313" key="1">
    <source>
        <dbReference type="EMBL" id="KAF6748158.1"/>
    </source>
</evidence>
<keyword evidence="2" id="KW-1185">Reference proteome</keyword>
<gene>
    <name evidence="1" type="ORF">DFP72DRAFT_853807</name>
</gene>
<reference evidence="1 2" key="1">
    <citation type="submission" date="2020-07" db="EMBL/GenBank/DDBJ databases">
        <title>Comparative genomics of pyrophilous fungi reveals a link between fire events and developmental genes.</title>
        <authorList>
            <consortium name="DOE Joint Genome Institute"/>
            <person name="Steindorff A.S."/>
            <person name="Carver A."/>
            <person name="Calhoun S."/>
            <person name="Stillman K."/>
            <person name="Liu H."/>
            <person name="Lipzen A."/>
            <person name="Pangilinan J."/>
            <person name="Labutti K."/>
            <person name="Bruns T.D."/>
            <person name="Grigoriev I.V."/>
        </authorList>
    </citation>
    <scope>NUCLEOTIDE SEQUENCE [LARGE SCALE GENOMIC DNA]</scope>
    <source>
        <strain evidence="1 2">CBS 144469</strain>
    </source>
</reference>
<sequence length="422" mass="46123">MAVEEHARHGRSNAGGHTLGMGKRDGFWGVYIHPHGARTSLAAVIPGVTREPRRRVWVCSLALSPQVLIHMVSPHRAARTSPILTNQKIPLLAVHRFCRHILPTPDNQHHDDMTTYMIYHLLLTTGRAHSQRLPGLSLAEQKVSSPEEHDPPHLRLALAPSSAFLTMPQIFVTDSRRPRFPDVQKYQFPSPAPYNQHHRSNSLRCSIPSHDALAGSRSIYTLSPSIRSETPPPVTGSQAALPACATPFHQAHAARGELIHTYFVTQAPHAHLRRSLASARGTLIHTYFAKPTPARHSTRARRTSSTIHIPGEGGVCLVGAGGERMIGIGDSNISSFWLALRGSRGRISTVYVSVREVLGLKMSIRVPSEIAIDPAFAKAPRSPLASITLLSFRDLGAPGVNSDVTYIRTPGNAAHAFLAQYL</sequence>
<organism evidence="1 2">
    <name type="scientific">Ephemerocybe angulata</name>
    <dbReference type="NCBI Taxonomy" id="980116"/>
    <lineage>
        <taxon>Eukaryota</taxon>
        <taxon>Fungi</taxon>
        <taxon>Dikarya</taxon>
        <taxon>Basidiomycota</taxon>
        <taxon>Agaricomycotina</taxon>
        <taxon>Agaricomycetes</taxon>
        <taxon>Agaricomycetidae</taxon>
        <taxon>Agaricales</taxon>
        <taxon>Agaricineae</taxon>
        <taxon>Psathyrellaceae</taxon>
        <taxon>Ephemerocybe</taxon>
    </lineage>
</organism>
<comment type="caution">
    <text evidence="1">The sequence shown here is derived from an EMBL/GenBank/DDBJ whole genome shotgun (WGS) entry which is preliminary data.</text>
</comment>